<evidence type="ECO:0000256" key="8">
    <source>
        <dbReference type="ARBA" id="ARBA00022741"/>
    </source>
</evidence>
<dbReference type="InterPro" id="IPR035965">
    <property type="entry name" value="PAS-like_dom_sf"/>
</dbReference>
<dbReference type="Gene3D" id="3.40.50.2300">
    <property type="match status" value="2"/>
</dbReference>
<evidence type="ECO:0000256" key="15">
    <source>
        <dbReference type="PROSITE-ProRule" id="PRU00169"/>
    </source>
</evidence>
<dbReference type="SUPFAM" id="SSF55874">
    <property type="entry name" value="ATPase domain of HSP90 chaperone/DNA topoisomerase II/histidine kinase"/>
    <property type="match status" value="1"/>
</dbReference>
<protein>
    <recommendedName>
        <fullName evidence="3">histidine kinase</fullName>
        <ecNumber evidence="3">2.7.13.3</ecNumber>
    </recommendedName>
</protein>
<dbReference type="InterPro" id="IPR011006">
    <property type="entry name" value="CheY-like_superfamily"/>
</dbReference>
<dbReference type="SUPFAM" id="SSF55781">
    <property type="entry name" value="GAF domain-like"/>
    <property type="match status" value="1"/>
</dbReference>
<gene>
    <name evidence="21" type="ORF">JMJ55_15170</name>
</gene>
<dbReference type="InterPro" id="IPR003594">
    <property type="entry name" value="HATPase_dom"/>
</dbReference>
<dbReference type="Gene3D" id="3.30.450.40">
    <property type="match status" value="1"/>
</dbReference>
<evidence type="ECO:0000259" key="19">
    <source>
        <dbReference type="PROSITE" id="PS50113"/>
    </source>
</evidence>
<keyword evidence="8" id="KW-0547">Nucleotide-binding</keyword>
<comment type="catalytic activity">
    <reaction evidence="1">
        <text>ATP + protein L-histidine = ADP + protein N-phospho-L-histidine.</text>
        <dbReference type="EC" id="2.7.13.3"/>
    </reaction>
</comment>
<evidence type="ECO:0000313" key="21">
    <source>
        <dbReference type="EMBL" id="MBL6456675.1"/>
    </source>
</evidence>
<dbReference type="SMART" id="SM00388">
    <property type="entry name" value="HisKA"/>
    <property type="match status" value="1"/>
</dbReference>
<feature type="modified residue" description="Phosphohistidine" evidence="14">
    <location>
        <position position="1077"/>
    </location>
</feature>
<dbReference type="CDD" id="cd00130">
    <property type="entry name" value="PAS"/>
    <property type="match status" value="1"/>
</dbReference>
<feature type="domain" description="Response regulatory" evidence="18">
    <location>
        <begin position="882"/>
        <end position="999"/>
    </location>
</feature>
<dbReference type="Gene3D" id="1.20.120.160">
    <property type="entry name" value="HPT domain"/>
    <property type="match status" value="1"/>
</dbReference>
<dbReference type="PANTHER" id="PTHR45339:SF1">
    <property type="entry name" value="HYBRID SIGNAL TRANSDUCTION HISTIDINE KINASE J"/>
    <property type="match status" value="1"/>
</dbReference>
<dbReference type="SUPFAM" id="SSF55785">
    <property type="entry name" value="PYP-like sensor domain (PAS domain)"/>
    <property type="match status" value="2"/>
</dbReference>
<dbReference type="SUPFAM" id="SSF52172">
    <property type="entry name" value="CheY-like"/>
    <property type="match status" value="2"/>
</dbReference>
<dbReference type="Gene3D" id="3.30.450.20">
    <property type="entry name" value="PAS domain"/>
    <property type="match status" value="2"/>
</dbReference>
<dbReference type="PANTHER" id="PTHR45339">
    <property type="entry name" value="HYBRID SIGNAL TRANSDUCTION HISTIDINE KINASE J"/>
    <property type="match status" value="1"/>
</dbReference>
<evidence type="ECO:0000256" key="2">
    <source>
        <dbReference type="ARBA" id="ARBA00004651"/>
    </source>
</evidence>
<dbReference type="SUPFAM" id="SSF47226">
    <property type="entry name" value="Histidine-containing phosphotransfer domain, HPT domain"/>
    <property type="match status" value="1"/>
</dbReference>
<dbReference type="Proteomes" id="UP000606490">
    <property type="component" value="Unassembled WGS sequence"/>
</dbReference>
<evidence type="ECO:0000256" key="13">
    <source>
        <dbReference type="ARBA" id="ARBA00023136"/>
    </source>
</evidence>
<dbReference type="InterPro" id="IPR000014">
    <property type="entry name" value="PAS"/>
</dbReference>
<proteinExistence type="predicted"/>
<name>A0ABS1V4Q4_9PROT</name>
<dbReference type="EC" id="2.7.13.3" evidence="3"/>
<dbReference type="SMART" id="SM00448">
    <property type="entry name" value="REC"/>
    <property type="match status" value="2"/>
</dbReference>
<keyword evidence="4" id="KW-1003">Cell membrane</keyword>
<evidence type="ECO:0000256" key="11">
    <source>
        <dbReference type="ARBA" id="ARBA00022989"/>
    </source>
</evidence>
<keyword evidence="10" id="KW-0067">ATP-binding</keyword>
<evidence type="ECO:0000259" key="17">
    <source>
        <dbReference type="PROSITE" id="PS50109"/>
    </source>
</evidence>
<dbReference type="PROSITE" id="PS50894">
    <property type="entry name" value="HPT"/>
    <property type="match status" value="1"/>
</dbReference>
<dbReference type="Pfam" id="PF12860">
    <property type="entry name" value="PAS_7"/>
    <property type="match status" value="1"/>
</dbReference>
<dbReference type="InterPro" id="IPR029016">
    <property type="entry name" value="GAF-like_dom_sf"/>
</dbReference>
<dbReference type="InterPro" id="IPR004358">
    <property type="entry name" value="Sig_transdc_His_kin-like_C"/>
</dbReference>
<evidence type="ECO:0000256" key="5">
    <source>
        <dbReference type="ARBA" id="ARBA00022553"/>
    </source>
</evidence>
<dbReference type="InterPro" id="IPR008207">
    <property type="entry name" value="Sig_transdc_His_kin_Hpt_dom"/>
</dbReference>
<keyword evidence="6" id="KW-0808">Transferase</keyword>
<keyword evidence="9" id="KW-0418">Kinase</keyword>
<keyword evidence="11" id="KW-1133">Transmembrane helix</keyword>
<dbReference type="PROSITE" id="PS50109">
    <property type="entry name" value="HIS_KIN"/>
    <property type="match status" value="1"/>
</dbReference>
<dbReference type="InterPro" id="IPR003018">
    <property type="entry name" value="GAF"/>
</dbReference>
<evidence type="ECO:0000256" key="1">
    <source>
        <dbReference type="ARBA" id="ARBA00000085"/>
    </source>
</evidence>
<evidence type="ECO:0000313" key="22">
    <source>
        <dbReference type="Proteomes" id="UP000606490"/>
    </source>
</evidence>
<feature type="domain" description="HPt" evidence="20">
    <location>
        <begin position="1038"/>
        <end position="1137"/>
    </location>
</feature>
<comment type="caution">
    <text evidence="21">The sequence shown here is derived from an EMBL/GenBank/DDBJ whole genome shotgun (WGS) entry which is preliminary data.</text>
</comment>
<keyword evidence="12" id="KW-0902">Two-component regulatory system</keyword>
<evidence type="ECO:0000256" key="4">
    <source>
        <dbReference type="ARBA" id="ARBA00022475"/>
    </source>
</evidence>
<dbReference type="PROSITE" id="PS50110">
    <property type="entry name" value="RESPONSE_REGULATORY"/>
    <property type="match status" value="2"/>
</dbReference>
<dbReference type="CDD" id="cd16922">
    <property type="entry name" value="HATPase_EvgS-ArcB-TorS-like"/>
    <property type="match status" value="1"/>
</dbReference>
<evidence type="ECO:0000256" key="10">
    <source>
        <dbReference type="ARBA" id="ARBA00022840"/>
    </source>
</evidence>
<dbReference type="Pfam" id="PF01590">
    <property type="entry name" value="GAF"/>
    <property type="match status" value="1"/>
</dbReference>
<keyword evidence="5 15" id="KW-0597">Phosphoprotein</keyword>
<dbReference type="CDD" id="cd17546">
    <property type="entry name" value="REC_hyHK_CKI1_RcsC-like"/>
    <property type="match status" value="1"/>
</dbReference>
<evidence type="ECO:0000256" key="14">
    <source>
        <dbReference type="PROSITE-ProRule" id="PRU00110"/>
    </source>
</evidence>
<organism evidence="21 22">
    <name type="scientific">Belnapia mucosa</name>
    <dbReference type="NCBI Taxonomy" id="2804532"/>
    <lineage>
        <taxon>Bacteria</taxon>
        <taxon>Pseudomonadati</taxon>
        <taxon>Pseudomonadota</taxon>
        <taxon>Alphaproteobacteria</taxon>
        <taxon>Acetobacterales</taxon>
        <taxon>Roseomonadaceae</taxon>
        <taxon>Belnapia</taxon>
    </lineage>
</organism>
<feature type="domain" description="PAC" evidence="19">
    <location>
        <begin position="430"/>
        <end position="484"/>
    </location>
</feature>
<dbReference type="InterPro" id="IPR036890">
    <property type="entry name" value="HATPase_C_sf"/>
</dbReference>
<dbReference type="RefSeq" id="WP_202826392.1">
    <property type="nucleotide sequence ID" value="NZ_JAEUXJ010000005.1"/>
</dbReference>
<evidence type="ECO:0000256" key="6">
    <source>
        <dbReference type="ARBA" id="ARBA00022679"/>
    </source>
</evidence>
<feature type="modified residue" description="4-aspartylphosphate" evidence="15">
    <location>
        <position position="792"/>
    </location>
</feature>
<keyword evidence="13" id="KW-0472">Membrane</keyword>
<dbReference type="InterPro" id="IPR003661">
    <property type="entry name" value="HisK_dim/P_dom"/>
</dbReference>
<dbReference type="Gene3D" id="1.10.287.130">
    <property type="match status" value="1"/>
</dbReference>
<reference evidence="21 22" key="1">
    <citation type="submission" date="2021-01" db="EMBL/GenBank/DDBJ databases">
        <title>Belnapia mucosa sp. nov. and Belnapia arida sp. nov., isolated from the Tabernas Desert (Almeria, Spain).</title>
        <authorList>
            <person name="Molina-Menor E."/>
            <person name="Vidal-Verdu A."/>
            <person name="Calonge A."/>
            <person name="Satari L."/>
            <person name="Pereto Magraner J."/>
            <person name="Porcar Miralles M."/>
        </authorList>
    </citation>
    <scope>NUCLEOTIDE SEQUENCE [LARGE SCALE GENOMIC DNA]</scope>
    <source>
        <strain evidence="21 22">T6</strain>
    </source>
</reference>
<evidence type="ECO:0000259" key="18">
    <source>
        <dbReference type="PROSITE" id="PS50110"/>
    </source>
</evidence>
<dbReference type="InterPro" id="IPR000700">
    <property type="entry name" value="PAS-assoc_C"/>
</dbReference>
<evidence type="ECO:0000256" key="9">
    <source>
        <dbReference type="ARBA" id="ARBA00022777"/>
    </source>
</evidence>
<dbReference type="InterPro" id="IPR005467">
    <property type="entry name" value="His_kinase_dom"/>
</dbReference>
<keyword evidence="22" id="KW-1185">Reference proteome</keyword>
<feature type="modified residue" description="4-aspartylphosphate" evidence="15">
    <location>
        <position position="931"/>
    </location>
</feature>
<dbReference type="SMART" id="SM00065">
    <property type="entry name" value="GAF"/>
    <property type="match status" value="1"/>
</dbReference>
<evidence type="ECO:0000256" key="3">
    <source>
        <dbReference type="ARBA" id="ARBA00012438"/>
    </source>
</evidence>
<feature type="domain" description="Response regulatory" evidence="18">
    <location>
        <begin position="738"/>
        <end position="857"/>
    </location>
</feature>
<dbReference type="InterPro" id="IPR001789">
    <property type="entry name" value="Sig_transdc_resp-reg_receiver"/>
</dbReference>
<evidence type="ECO:0000256" key="7">
    <source>
        <dbReference type="ARBA" id="ARBA00022692"/>
    </source>
</evidence>
<dbReference type="PROSITE" id="PS50113">
    <property type="entry name" value="PAC"/>
    <property type="match status" value="1"/>
</dbReference>
<dbReference type="PRINTS" id="PR00344">
    <property type="entry name" value="BCTRLSENSOR"/>
</dbReference>
<sequence length="1138" mass="121113">MTPAPPHAREADRLRELERLRILDTGAEADLDILVELAREATGFPIALISLVDANRQWFKACLGMPGGMRESPRETAFCAHAILETDPLVIEDADADPRFADNPLVTGPPFIRAYAGVPLVTRLGLPVGTLCVLDTVPRRPDEAQLRTLRRLAAIAVSIMERRRLAIGPEARAEPGLLPAGDRAPQPRLPAPAAPEAGRSVWSISEQQRGGAAGDRRAPNRRRSIDGVLEAMPLGLHAVDQAGRLWAANRKAFEMVGLDVEAALLSADPAGLIHARMADLGILGDGDPQPRLAAFAEDLAAGRPFLHRSFLPDGVWVECISRPVPGLGNIVLLRDITEVAQARRDVTQLRQANSLLKRAIDAAPSGVAVLEAGSPSLPILYWNAAALRFQVRSAAERARPAITGWRRLIGPAPGPEEVVARVDAAVSAGEAVEAELCVDCTEGGQRWVDLRMSPIFGETRKTEHFVAVLSDRTAHRELVAELHAAHAEALRASQAKSDFLATVSHEIRTPLNGIIGMVGLLAGTELDPEQRHFTETALGSAELLLSVINDILDVAKLEANQFELEDIDFDLGETVENVAALVSGRAAEKGIELAVDIAPAVQGMVRGDPTRLSQILLNLLGNAVKFTEAGHVVIAARRLEGRVVRFAVSDTGPGIEAAALERLFEKFTQADASITRRYGGTGLGLAIAKQVTELMGGRIGVETVPGRGSTFWIETPLETLGREQPRRRAVTVGLTGRRVLVVDDLEVNRTILMRQLLDIGLDCVAASGGSDAIALVDAALAQGHAFDIALLDQMMPGMSGAEIARRLRGGPGGPGLRIILASSAAERLAAADRRLFDAVITKPIRHRDLVAVLTDALGSRHAAGREQGMASADPQPAPRTGRILVAEDNPVNREITERTLRAAGHQVSSAADGAEAVAAVAETEFDLVLMDVEMPGMDGLEAMRRIRAMDGTPARLPVIALTAHAMAGTRERLLAAGMTDYLTKPFRSSELLAKIQSYLSGETAATPSSGGDADGPDVKTAAVPVLDEAALSQLASLPADGLRQILEKFDEEAARQLGLLTQAVTEADPDVTRQIAHRLVGGYGMLGASRLASLAQGIELAPGEARSVEPALAALLQEHEATLAELKRRLQPALSTKS</sequence>
<feature type="region of interest" description="Disordered" evidence="16">
    <location>
        <begin position="174"/>
        <end position="221"/>
    </location>
</feature>
<dbReference type="SMART" id="SM00387">
    <property type="entry name" value="HATPase_c"/>
    <property type="match status" value="1"/>
</dbReference>
<dbReference type="Gene3D" id="3.30.565.10">
    <property type="entry name" value="Histidine kinase-like ATPase, C-terminal domain"/>
    <property type="match status" value="1"/>
</dbReference>
<accession>A0ABS1V4Q4</accession>
<dbReference type="CDD" id="cd00156">
    <property type="entry name" value="REC"/>
    <property type="match status" value="1"/>
</dbReference>
<evidence type="ECO:0000256" key="16">
    <source>
        <dbReference type="SAM" id="MobiDB-lite"/>
    </source>
</evidence>
<dbReference type="Pfam" id="PF13426">
    <property type="entry name" value="PAS_9"/>
    <property type="match status" value="1"/>
</dbReference>
<dbReference type="InterPro" id="IPR036641">
    <property type="entry name" value="HPT_dom_sf"/>
</dbReference>
<dbReference type="InterPro" id="IPR036097">
    <property type="entry name" value="HisK_dim/P_sf"/>
</dbReference>
<evidence type="ECO:0000259" key="20">
    <source>
        <dbReference type="PROSITE" id="PS50894"/>
    </source>
</evidence>
<comment type="subcellular location">
    <subcellularLocation>
        <location evidence="2">Cell membrane</location>
        <topology evidence="2">Multi-pass membrane protein</topology>
    </subcellularLocation>
</comment>
<dbReference type="Pfam" id="PF00512">
    <property type="entry name" value="HisKA"/>
    <property type="match status" value="1"/>
</dbReference>
<feature type="domain" description="Histidine kinase" evidence="17">
    <location>
        <begin position="502"/>
        <end position="719"/>
    </location>
</feature>
<keyword evidence="7" id="KW-0812">Transmembrane</keyword>
<dbReference type="Pfam" id="PF01627">
    <property type="entry name" value="Hpt"/>
    <property type="match status" value="1"/>
</dbReference>
<dbReference type="Pfam" id="PF02518">
    <property type="entry name" value="HATPase_c"/>
    <property type="match status" value="1"/>
</dbReference>
<dbReference type="Pfam" id="PF00072">
    <property type="entry name" value="Response_reg"/>
    <property type="match status" value="2"/>
</dbReference>
<dbReference type="CDD" id="cd00082">
    <property type="entry name" value="HisKA"/>
    <property type="match status" value="1"/>
</dbReference>
<dbReference type="CDD" id="cd00088">
    <property type="entry name" value="HPT"/>
    <property type="match status" value="1"/>
</dbReference>
<evidence type="ECO:0000256" key="12">
    <source>
        <dbReference type="ARBA" id="ARBA00023012"/>
    </source>
</evidence>
<dbReference type="EMBL" id="JAEUXJ010000005">
    <property type="protein sequence ID" value="MBL6456675.1"/>
    <property type="molecule type" value="Genomic_DNA"/>
</dbReference>
<dbReference type="SUPFAM" id="SSF47384">
    <property type="entry name" value="Homodimeric domain of signal transducing histidine kinase"/>
    <property type="match status" value="1"/>
</dbReference>